<keyword evidence="1" id="KW-0723">Serine/threonine-protein kinase</keyword>
<dbReference type="InParanoid" id="A0A2R5G8V5"/>
<dbReference type="Gene3D" id="3.30.200.20">
    <property type="entry name" value="Phosphorylase Kinase, domain 1"/>
    <property type="match status" value="1"/>
</dbReference>
<dbReference type="Proteomes" id="UP000241890">
    <property type="component" value="Unassembled WGS sequence"/>
</dbReference>
<dbReference type="GO" id="GO:0005952">
    <property type="term" value="C:cAMP-dependent protein kinase complex"/>
    <property type="evidence" value="ECO:0007669"/>
    <property type="project" value="TreeGrafter"/>
</dbReference>
<keyword evidence="2" id="KW-0808">Transferase</keyword>
<comment type="caution">
    <text evidence="7">The sequence shown here is derived from an EMBL/GenBank/DDBJ whole genome shotgun (WGS) entry which is preliminary data.</text>
</comment>
<dbReference type="EMBL" id="BEYU01000019">
    <property type="protein sequence ID" value="GBG26208.1"/>
    <property type="molecule type" value="Genomic_DNA"/>
</dbReference>
<feature type="domain" description="Protein kinase" evidence="6">
    <location>
        <begin position="1"/>
        <end position="294"/>
    </location>
</feature>
<dbReference type="InterPro" id="IPR008271">
    <property type="entry name" value="Ser/Thr_kinase_AS"/>
</dbReference>
<reference evidence="7 8" key="1">
    <citation type="submission" date="2017-12" db="EMBL/GenBank/DDBJ databases">
        <title>Sequencing, de novo assembly and annotation of complete genome of a new Thraustochytrid species, strain FCC1311.</title>
        <authorList>
            <person name="Sedici K."/>
            <person name="Godart F."/>
            <person name="Aiese Cigliano R."/>
            <person name="Sanseverino W."/>
            <person name="Barakat M."/>
            <person name="Ortet P."/>
            <person name="Marechal E."/>
            <person name="Cagnac O."/>
            <person name="Amato A."/>
        </authorList>
    </citation>
    <scope>NUCLEOTIDE SEQUENCE [LARGE SCALE GENOMIC DNA]</scope>
</reference>
<dbReference type="OrthoDB" id="354826at2759"/>
<evidence type="ECO:0000313" key="7">
    <source>
        <dbReference type="EMBL" id="GBG26208.1"/>
    </source>
</evidence>
<dbReference type="InterPro" id="IPR011009">
    <property type="entry name" value="Kinase-like_dom_sf"/>
</dbReference>
<dbReference type="SMART" id="SM00220">
    <property type="entry name" value="S_TKc"/>
    <property type="match status" value="1"/>
</dbReference>
<dbReference type="Pfam" id="PF00069">
    <property type="entry name" value="Pkinase"/>
    <property type="match status" value="1"/>
</dbReference>
<dbReference type="GO" id="GO:0004691">
    <property type="term" value="F:cAMP-dependent protein kinase activity"/>
    <property type="evidence" value="ECO:0007669"/>
    <property type="project" value="TreeGrafter"/>
</dbReference>
<keyword evidence="4 7" id="KW-0418">Kinase</keyword>
<dbReference type="PANTHER" id="PTHR24353:SF37">
    <property type="entry name" value="CAMP-DEPENDENT PROTEIN KINASE CATALYTIC SUBUNIT PRKX"/>
    <property type="match status" value="1"/>
</dbReference>
<dbReference type="Gene3D" id="1.10.510.10">
    <property type="entry name" value="Transferase(Phosphotransferase) domain 1"/>
    <property type="match status" value="1"/>
</dbReference>
<dbReference type="PANTHER" id="PTHR24353">
    <property type="entry name" value="CYCLIC NUCLEOTIDE-DEPENDENT PROTEIN KINASE"/>
    <property type="match status" value="1"/>
</dbReference>
<organism evidence="7 8">
    <name type="scientific">Hondaea fermentalgiana</name>
    <dbReference type="NCBI Taxonomy" id="2315210"/>
    <lineage>
        <taxon>Eukaryota</taxon>
        <taxon>Sar</taxon>
        <taxon>Stramenopiles</taxon>
        <taxon>Bigyra</taxon>
        <taxon>Labyrinthulomycetes</taxon>
        <taxon>Thraustochytrida</taxon>
        <taxon>Thraustochytriidae</taxon>
        <taxon>Hondaea</taxon>
    </lineage>
</organism>
<protein>
    <submittedName>
        <fullName evidence="7">Protein kinase, putative</fullName>
    </submittedName>
</protein>
<name>A0A2R5G8V5_9STRA</name>
<evidence type="ECO:0000256" key="2">
    <source>
        <dbReference type="ARBA" id="ARBA00022679"/>
    </source>
</evidence>
<gene>
    <name evidence="7" type="ORF">FCC1311_024292</name>
</gene>
<evidence type="ECO:0000256" key="1">
    <source>
        <dbReference type="ARBA" id="ARBA00022527"/>
    </source>
</evidence>
<evidence type="ECO:0000256" key="4">
    <source>
        <dbReference type="ARBA" id="ARBA00022777"/>
    </source>
</evidence>
<evidence type="ECO:0000256" key="3">
    <source>
        <dbReference type="ARBA" id="ARBA00022741"/>
    </source>
</evidence>
<dbReference type="PROSITE" id="PS00108">
    <property type="entry name" value="PROTEIN_KINASE_ST"/>
    <property type="match status" value="1"/>
</dbReference>
<evidence type="ECO:0000259" key="6">
    <source>
        <dbReference type="PROSITE" id="PS50011"/>
    </source>
</evidence>
<dbReference type="GO" id="GO:0005524">
    <property type="term" value="F:ATP binding"/>
    <property type="evidence" value="ECO:0007669"/>
    <property type="project" value="UniProtKB-KW"/>
</dbReference>
<dbReference type="InterPro" id="IPR000719">
    <property type="entry name" value="Prot_kinase_dom"/>
</dbReference>
<accession>A0A2R5G8V5</accession>
<dbReference type="SUPFAM" id="SSF56112">
    <property type="entry name" value="Protein kinase-like (PK-like)"/>
    <property type="match status" value="1"/>
</dbReference>
<proteinExistence type="predicted"/>
<evidence type="ECO:0000256" key="5">
    <source>
        <dbReference type="ARBA" id="ARBA00022840"/>
    </source>
</evidence>
<keyword evidence="5" id="KW-0067">ATP-binding</keyword>
<dbReference type="AlphaFoldDB" id="A0A2R5G8V5"/>
<evidence type="ECO:0000313" key="8">
    <source>
        <dbReference type="Proteomes" id="UP000241890"/>
    </source>
</evidence>
<keyword evidence="3" id="KW-0547">Nucleotide-binding</keyword>
<keyword evidence="8" id="KW-1185">Reference proteome</keyword>
<sequence>MDRVRDSLTRCGGCERYVCCCQTGVDNVQLAHRVPGNHLSSYLARKHFRLDHFDLSGRTNHVNAEREVLEKLCERDPRIINLLAYFREPGIKAWHLVLEFAPGGTLENRIRAAGVLNIEDAKYYAAQTYLAVRFLRAENVAHRDVKPSNLLITARGHIKLSGFTYAKILRPGERTYTLIGTVNYMAPEILQGARMTGVNSGADGYDGYDGIVDWWSVGACIYEMVQGAAPFSNCETPEDQLRGLETFAAEGDLPRIRRCADARAWDLVNKFMCLDPKARREFAESPAVKSHELFKFYKREKLQWSLFDNVSTYPPPPFVPKHVNASAPHENYALLPDIRRAPRKKRHPQNES</sequence>
<dbReference type="PROSITE" id="PS50011">
    <property type="entry name" value="PROTEIN_KINASE_DOM"/>
    <property type="match status" value="1"/>
</dbReference>